<dbReference type="PANTHER" id="PTHR43272">
    <property type="entry name" value="LONG-CHAIN-FATTY-ACID--COA LIGASE"/>
    <property type="match status" value="1"/>
</dbReference>
<dbReference type="GO" id="GO:0016020">
    <property type="term" value="C:membrane"/>
    <property type="evidence" value="ECO:0007669"/>
    <property type="project" value="TreeGrafter"/>
</dbReference>
<proteinExistence type="predicted"/>
<evidence type="ECO:0000313" key="3">
    <source>
        <dbReference type="Proteomes" id="UP001141552"/>
    </source>
</evidence>
<evidence type="ECO:0000313" key="2">
    <source>
        <dbReference type="EMBL" id="KAJ4836053.1"/>
    </source>
</evidence>
<dbReference type="SUPFAM" id="SSF56801">
    <property type="entry name" value="Acetyl-CoA synthetase-like"/>
    <property type="match status" value="1"/>
</dbReference>
<keyword evidence="3" id="KW-1185">Reference proteome</keyword>
<dbReference type="Pfam" id="PF00501">
    <property type="entry name" value="AMP-binding"/>
    <property type="match status" value="1"/>
</dbReference>
<dbReference type="GO" id="GO:0010025">
    <property type="term" value="P:wax biosynthetic process"/>
    <property type="evidence" value="ECO:0007669"/>
    <property type="project" value="TreeGrafter"/>
</dbReference>
<comment type="caution">
    <text evidence="2">The sequence shown here is derived from an EMBL/GenBank/DDBJ whole genome shotgun (WGS) entry which is preliminary data.</text>
</comment>
<name>A0A9Q0JC51_9ROSI</name>
<dbReference type="OrthoDB" id="1673747at2759"/>
<dbReference type="Proteomes" id="UP001141552">
    <property type="component" value="Unassembled WGS sequence"/>
</dbReference>
<organism evidence="2 3">
    <name type="scientific">Turnera subulata</name>
    <dbReference type="NCBI Taxonomy" id="218843"/>
    <lineage>
        <taxon>Eukaryota</taxon>
        <taxon>Viridiplantae</taxon>
        <taxon>Streptophyta</taxon>
        <taxon>Embryophyta</taxon>
        <taxon>Tracheophyta</taxon>
        <taxon>Spermatophyta</taxon>
        <taxon>Magnoliopsida</taxon>
        <taxon>eudicotyledons</taxon>
        <taxon>Gunneridae</taxon>
        <taxon>Pentapetalae</taxon>
        <taxon>rosids</taxon>
        <taxon>fabids</taxon>
        <taxon>Malpighiales</taxon>
        <taxon>Passifloraceae</taxon>
        <taxon>Turnera</taxon>
    </lineage>
</organism>
<dbReference type="InterPro" id="IPR000873">
    <property type="entry name" value="AMP-dep_synth/lig_dom"/>
</dbReference>
<dbReference type="Gene3D" id="3.40.50.12780">
    <property type="entry name" value="N-terminal domain of ligase-like"/>
    <property type="match status" value="1"/>
</dbReference>
<feature type="domain" description="AMP-dependent synthetase/ligase" evidence="1">
    <location>
        <begin position="63"/>
        <end position="159"/>
    </location>
</feature>
<sequence length="185" mass="20382">MGMDYIVKVEESRSASEGKPSAGPVFRCIYAKDGLMDLPAGLESPWQFLSDSALKNPNNKMLGRRQVIDSKAGPYVWQTYKEVYDSAIRLGSAMRSRGVNPGDRCGIYGPNCPEWITAMEACNNQGITYVPLYDTLGANAVEFIINHAEVSVAFVQENKLPAVSTHFYCNKFYGYGSFISKAKPG</sequence>
<reference evidence="2" key="2">
    <citation type="journal article" date="2023" name="Plants (Basel)">
        <title>Annotation of the Turnera subulata (Passifloraceae) Draft Genome Reveals the S-Locus Evolved after the Divergence of Turneroideae from Passifloroideae in a Stepwise Manner.</title>
        <authorList>
            <person name="Henning P.M."/>
            <person name="Roalson E.H."/>
            <person name="Mir W."/>
            <person name="McCubbin A.G."/>
            <person name="Shore J.S."/>
        </authorList>
    </citation>
    <scope>NUCLEOTIDE SEQUENCE</scope>
    <source>
        <strain evidence="2">F60SS</strain>
    </source>
</reference>
<reference evidence="2" key="1">
    <citation type="submission" date="2022-02" db="EMBL/GenBank/DDBJ databases">
        <authorList>
            <person name="Henning P.M."/>
            <person name="McCubbin A.G."/>
            <person name="Shore J.S."/>
        </authorList>
    </citation>
    <scope>NUCLEOTIDE SEQUENCE</scope>
    <source>
        <strain evidence="2">F60SS</strain>
        <tissue evidence="2">Leaves</tissue>
    </source>
</reference>
<dbReference type="InterPro" id="IPR042099">
    <property type="entry name" value="ANL_N_sf"/>
</dbReference>
<protein>
    <submittedName>
        <fullName evidence="2">Eukaryotic long-chain fatty acid CoA synthetase (LC-FACS)</fullName>
    </submittedName>
</protein>
<dbReference type="GO" id="GO:0004467">
    <property type="term" value="F:long-chain fatty acid-CoA ligase activity"/>
    <property type="evidence" value="ECO:0007669"/>
    <property type="project" value="TreeGrafter"/>
</dbReference>
<dbReference type="PANTHER" id="PTHR43272:SF4">
    <property type="entry name" value="LONG CHAIN ACYL-COA SYNTHETASE 2"/>
    <property type="match status" value="1"/>
</dbReference>
<evidence type="ECO:0000259" key="1">
    <source>
        <dbReference type="Pfam" id="PF00501"/>
    </source>
</evidence>
<dbReference type="GO" id="GO:0010143">
    <property type="term" value="P:cutin biosynthetic process"/>
    <property type="evidence" value="ECO:0007669"/>
    <property type="project" value="TreeGrafter"/>
</dbReference>
<gene>
    <name evidence="2" type="primary">LACS2_1</name>
    <name evidence="2" type="ORF">Tsubulata_008952</name>
</gene>
<dbReference type="AlphaFoldDB" id="A0A9Q0JC51"/>
<dbReference type="EMBL" id="JAKUCV010004237">
    <property type="protein sequence ID" value="KAJ4836053.1"/>
    <property type="molecule type" value="Genomic_DNA"/>
</dbReference>
<accession>A0A9Q0JC51</accession>
<dbReference type="GO" id="GO:0005783">
    <property type="term" value="C:endoplasmic reticulum"/>
    <property type="evidence" value="ECO:0007669"/>
    <property type="project" value="TreeGrafter"/>
</dbReference>